<keyword evidence="2" id="KW-1003">Cell membrane</keyword>
<feature type="transmembrane region" description="Helical" evidence="7">
    <location>
        <begin position="393"/>
        <end position="410"/>
    </location>
</feature>
<feature type="transmembrane region" description="Helical" evidence="7">
    <location>
        <begin position="113"/>
        <end position="132"/>
    </location>
</feature>
<keyword evidence="11" id="KW-1185">Reference proteome</keyword>
<evidence type="ECO:0000313" key="10">
    <source>
        <dbReference type="EMBL" id="MES1930001.1"/>
    </source>
</evidence>
<dbReference type="InterPro" id="IPR049453">
    <property type="entry name" value="Memb_transporter_dom"/>
</dbReference>
<sequence length="713" mass="78768">MFRLQHIAALDRLADSLRVLVALSGVIFYTGLRDNPHELIPLLLGVIASAIAETDDSWRKRTTALIVTLACFSLAALTVEGLFEQPWLFGLALFAGCFVLVMMGAVSGRYATIANATLLLAVYTMIGVDQHAMPDAPFWREPMLLVAGAAWYGLLALSWNAIFVHRPVRHALGRLYDALGDYLDGKARLFEPVRQPDIAGKRMALAQINARVVAALNDTRLALIDRLEGRRSRSAMDENLRLYLAAQDIHERASSSHYPYQALTKAFFHSDLMFRCERLLRRMGNACRSRGSALRVGDGFRDSEPVDEALEDLEAAVAYQQRTPTAPAHDLEYAVTELRDNLHVLADQVTARRAPADAWPDSVLQNPGPASLTESWRRIGVQLTPASARFRHGLRLGLAMLAGYIVLNLVHPEQGYWILLTTMLVCQPNYGATRLRFAQRVGGTAIGLIIGWALLRLFPSPEIQLLLTVAAGVVFFATRFRRYLIAAAAISVLVLLAFNQVGNGFDLIVPRLVDTVIGGAIAAAVMLLVLPDWRERELHQLLADTLSAHSRYLRAIFAQYRSGKRDDLDYRIARRDAHNADAAVSTHVAVALRDPHGARTDSREALAVLTCAQTLIGHLSTLGAHRAVLAEQTGNNLLAQAVDYIADSLEESGYALIRNERMPVDSDREAELRTALGDWPADDEPTRRLIAMQLKLLIDTLPELRRIGQMLTA</sequence>
<dbReference type="PANTHER" id="PTHR30509:SF8">
    <property type="entry name" value="INNER MEMBRANE PROTEIN YCCS"/>
    <property type="match status" value="1"/>
</dbReference>
<evidence type="ECO:0000256" key="1">
    <source>
        <dbReference type="ARBA" id="ARBA00004651"/>
    </source>
</evidence>
<evidence type="ECO:0000256" key="6">
    <source>
        <dbReference type="ARBA" id="ARBA00043993"/>
    </source>
</evidence>
<dbReference type="InterPro" id="IPR032692">
    <property type="entry name" value="YccS_N"/>
</dbReference>
<protein>
    <recommendedName>
        <fullName evidence="12">Integral membrane protein YccS N-terminal domain-containing protein</fullName>
    </recommendedName>
</protein>
<dbReference type="Pfam" id="PF13515">
    <property type="entry name" value="FUSC_2"/>
    <property type="match status" value="1"/>
</dbReference>
<dbReference type="PANTHER" id="PTHR30509">
    <property type="entry name" value="P-HYDROXYBENZOIC ACID EFFLUX PUMP SUBUNIT-RELATED"/>
    <property type="match status" value="1"/>
</dbReference>
<evidence type="ECO:0000256" key="7">
    <source>
        <dbReference type="SAM" id="Phobius"/>
    </source>
</evidence>
<feature type="transmembrane region" description="Helical" evidence="7">
    <location>
        <begin position="437"/>
        <end position="455"/>
    </location>
</feature>
<dbReference type="NCBIfam" id="TIGR01666">
    <property type="entry name" value="YCCS"/>
    <property type="match status" value="1"/>
</dbReference>
<evidence type="ECO:0000259" key="8">
    <source>
        <dbReference type="Pfam" id="PF12805"/>
    </source>
</evidence>
<evidence type="ECO:0008006" key="12">
    <source>
        <dbReference type="Google" id="ProtNLM"/>
    </source>
</evidence>
<proteinExistence type="inferred from homology"/>
<comment type="subcellular location">
    <subcellularLocation>
        <location evidence="1">Cell membrane</location>
        <topology evidence="1">Multi-pass membrane protein</topology>
    </subcellularLocation>
</comment>
<comment type="similarity">
    <text evidence="6">Belongs to the YccS/YhfK family.</text>
</comment>
<comment type="caution">
    <text evidence="10">The sequence shown here is derived from an EMBL/GenBank/DDBJ whole genome shotgun (WGS) entry which is preliminary data.</text>
</comment>
<evidence type="ECO:0000256" key="2">
    <source>
        <dbReference type="ARBA" id="ARBA00022475"/>
    </source>
</evidence>
<dbReference type="Pfam" id="PF12805">
    <property type="entry name" value="FUSC-like"/>
    <property type="match status" value="1"/>
</dbReference>
<dbReference type="InterPro" id="IPR010020">
    <property type="entry name" value="Integral_membrane_YCCS_YHJK"/>
</dbReference>
<dbReference type="InterPro" id="IPR010019">
    <property type="entry name" value="Integral_membrane_YccS"/>
</dbReference>
<feature type="domain" description="Integral membrane bound transporter" evidence="9">
    <location>
        <begin position="404"/>
        <end position="525"/>
    </location>
</feature>
<dbReference type="NCBIfam" id="TIGR01667">
    <property type="entry name" value="YCCS_YHFK"/>
    <property type="match status" value="1"/>
</dbReference>
<organism evidence="10 11">
    <name type="scientific">Salinisphaera dokdonensis CL-ES53</name>
    <dbReference type="NCBI Taxonomy" id="1304272"/>
    <lineage>
        <taxon>Bacteria</taxon>
        <taxon>Pseudomonadati</taxon>
        <taxon>Pseudomonadota</taxon>
        <taxon>Gammaproteobacteria</taxon>
        <taxon>Salinisphaerales</taxon>
        <taxon>Salinisphaeraceae</taxon>
        <taxon>Salinisphaera</taxon>
    </lineage>
</organism>
<dbReference type="RefSeq" id="WP_353111771.1">
    <property type="nucleotide sequence ID" value="NZ_APND01000003.1"/>
</dbReference>
<feature type="transmembrane region" description="Helical" evidence="7">
    <location>
        <begin position="508"/>
        <end position="530"/>
    </location>
</feature>
<feature type="transmembrane region" description="Helical" evidence="7">
    <location>
        <begin position="64"/>
        <end position="83"/>
    </location>
</feature>
<evidence type="ECO:0000256" key="5">
    <source>
        <dbReference type="ARBA" id="ARBA00023136"/>
    </source>
</evidence>
<evidence type="ECO:0000313" key="11">
    <source>
        <dbReference type="Proteomes" id="UP001460888"/>
    </source>
</evidence>
<feature type="transmembrane region" description="Helical" evidence="7">
    <location>
        <begin position="89"/>
        <end position="106"/>
    </location>
</feature>
<name>A0ABV2B287_9GAMM</name>
<accession>A0ABV2B287</accession>
<keyword evidence="4 7" id="KW-1133">Transmembrane helix</keyword>
<gene>
    <name evidence="10" type="ORF">SADO_12124</name>
</gene>
<keyword evidence="3 7" id="KW-0812">Transmembrane</keyword>
<keyword evidence="5 7" id="KW-0472">Membrane</keyword>
<dbReference type="EMBL" id="APND01000003">
    <property type="protein sequence ID" value="MES1930001.1"/>
    <property type="molecule type" value="Genomic_DNA"/>
</dbReference>
<evidence type="ECO:0000256" key="4">
    <source>
        <dbReference type="ARBA" id="ARBA00022989"/>
    </source>
</evidence>
<feature type="domain" description="Integral membrane protein YccS N-terminal" evidence="8">
    <location>
        <begin position="65"/>
        <end position="342"/>
    </location>
</feature>
<feature type="transmembrane region" description="Helical" evidence="7">
    <location>
        <begin position="483"/>
        <end position="502"/>
    </location>
</feature>
<feature type="transmembrane region" description="Helical" evidence="7">
    <location>
        <begin position="144"/>
        <end position="164"/>
    </location>
</feature>
<reference evidence="10 11" key="1">
    <citation type="submission" date="2013-03" db="EMBL/GenBank/DDBJ databases">
        <title>Salinisphaera dokdonensis CL-ES53 Genome Sequencing.</title>
        <authorList>
            <person name="Li C."/>
            <person name="Lai Q."/>
            <person name="Shao Z."/>
        </authorList>
    </citation>
    <scope>NUCLEOTIDE SEQUENCE [LARGE SCALE GENOMIC DNA]</scope>
    <source>
        <strain evidence="10 11">CL-ES53</strain>
    </source>
</reference>
<evidence type="ECO:0000256" key="3">
    <source>
        <dbReference type="ARBA" id="ARBA00022692"/>
    </source>
</evidence>
<dbReference type="Proteomes" id="UP001460888">
    <property type="component" value="Unassembled WGS sequence"/>
</dbReference>
<evidence type="ECO:0000259" key="9">
    <source>
        <dbReference type="Pfam" id="PF13515"/>
    </source>
</evidence>